<reference evidence="6 7" key="1">
    <citation type="submission" date="2018-11" db="EMBL/GenBank/DDBJ databases">
        <title>Bradyrhizobium sp. nov., isolated from effective nodules of peanut in China.</title>
        <authorList>
            <person name="Li Y."/>
        </authorList>
    </citation>
    <scope>NUCLEOTIDE SEQUENCE [LARGE SCALE GENOMIC DNA]</scope>
    <source>
        <strain evidence="6 7">CCBAU 51770</strain>
    </source>
</reference>
<dbReference type="PANTHER" id="PTHR30055:SF151">
    <property type="entry name" value="TRANSCRIPTIONAL REGULATORY PROTEIN"/>
    <property type="match status" value="1"/>
</dbReference>
<feature type="DNA-binding region" description="H-T-H motif" evidence="4">
    <location>
        <begin position="33"/>
        <end position="52"/>
    </location>
</feature>
<proteinExistence type="predicted"/>
<evidence type="ECO:0000259" key="5">
    <source>
        <dbReference type="PROSITE" id="PS50977"/>
    </source>
</evidence>
<comment type="caution">
    <text evidence="6">The sequence shown here is derived from an EMBL/GenBank/DDBJ whole genome shotgun (WGS) entry which is preliminary data.</text>
</comment>
<gene>
    <name evidence="6" type="ORF">EAS61_36680</name>
</gene>
<name>A0A4Q0Q7E3_9BRAD</name>
<dbReference type="RefSeq" id="WP_128957082.1">
    <property type="nucleotide sequence ID" value="NZ_RKMK01000060.1"/>
</dbReference>
<accession>A0A4Q0Q7E3</accession>
<dbReference type="PANTHER" id="PTHR30055">
    <property type="entry name" value="HTH-TYPE TRANSCRIPTIONAL REGULATOR RUTR"/>
    <property type="match status" value="1"/>
</dbReference>
<feature type="domain" description="HTH tetR-type" evidence="5">
    <location>
        <begin position="10"/>
        <end position="70"/>
    </location>
</feature>
<protein>
    <submittedName>
        <fullName evidence="6">TetR/AcrR family transcriptional regulator</fullName>
    </submittedName>
</protein>
<dbReference type="GO" id="GO:0000976">
    <property type="term" value="F:transcription cis-regulatory region binding"/>
    <property type="evidence" value="ECO:0007669"/>
    <property type="project" value="TreeGrafter"/>
</dbReference>
<keyword evidence="2 4" id="KW-0238">DNA-binding</keyword>
<evidence type="ECO:0000313" key="7">
    <source>
        <dbReference type="Proteomes" id="UP000290174"/>
    </source>
</evidence>
<dbReference type="AlphaFoldDB" id="A0A4Q0Q7E3"/>
<dbReference type="PROSITE" id="PS50977">
    <property type="entry name" value="HTH_TETR_2"/>
    <property type="match status" value="1"/>
</dbReference>
<evidence type="ECO:0000256" key="1">
    <source>
        <dbReference type="ARBA" id="ARBA00023015"/>
    </source>
</evidence>
<keyword evidence="3" id="KW-0804">Transcription</keyword>
<organism evidence="6 7">
    <name type="scientific">Bradyrhizobium zhanjiangense</name>
    <dbReference type="NCBI Taxonomy" id="1325107"/>
    <lineage>
        <taxon>Bacteria</taxon>
        <taxon>Pseudomonadati</taxon>
        <taxon>Pseudomonadota</taxon>
        <taxon>Alphaproteobacteria</taxon>
        <taxon>Hyphomicrobiales</taxon>
        <taxon>Nitrobacteraceae</taxon>
        <taxon>Bradyrhizobium</taxon>
    </lineage>
</organism>
<dbReference type="SUPFAM" id="SSF46689">
    <property type="entry name" value="Homeodomain-like"/>
    <property type="match status" value="1"/>
</dbReference>
<dbReference type="InterPro" id="IPR001647">
    <property type="entry name" value="HTH_TetR"/>
</dbReference>
<dbReference type="InterPro" id="IPR050109">
    <property type="entry name" value="HTH-type_TetR-like_transc_reg"/>
</dbReference>
<dbReference type="Pfam" id="PF00440">
    <property type="entry name" value="TetR_N"/>
    <property type="match status" value="1"/>
</dbReference>
<dbReference type="InterPro" id="IPR036271">
    <property type="entry name" value="Tet_transcr_reg_TetR-rel_C_sf"/>
</dbReference>
<dbReference type="GO" id="GO:0003700">
    <property type="term" value="F:DNA-binding transcription factor activity"/>
    <property type="evidence" value="ECO:0007669"/>
    <property type="project" value="TreeGrafter"/>
</dbReference>
<evidence type="ECO:0000256" key="2">
    <source>
        <dbReference type="ARBA" id="ARBA00023125"/>
    </source>
</evidence>
<dbReference type="SUPFAM" id="SSF48498">
    <property type="entry name" value="Tetracyclin repressor-like, C-terminal domain"/>
    <property type="match status" value="1"/>
</dbReference>
<dbReference type="Proteomes" id="UP000290174">
    <property type="component" value="Unassembled WGS sequence"/>
</dbReference>
<dbReference type="Gene3D" id="1.10.357.10">
    <property type="entry name" value="Tetracycline Repressor, domain 2"/>
    <property type="match status" value="1"/>
</dbReference>
<keyword evidence="1" id="KW-0805">Transcription regulation</keyword>
<dbReference type="EMBL" id="RKMK01000060">
    <property type="protein sequence ID" value="RXG85247.1"/>
    <property type="molecule type" value="Genomic_DNA"/>
</dbReference>
<dbReference type="InterPro" id="IPR009057">
    <property type="entry name" value="Homeodomain-like_sf"/>
</dbReference>
<evidence type="ECO:0000256" key="4">
    <source>
        <dbReference type="PROSITE-ProRule" id="PRU00335"/>
    </source>
</evidence>
<sequence>MREQIEDRTSAARRRIVQAAIHLCGEMGHNKTTVADIARSLSMSSASVYRFFPSRRAIEEAVVQEVLEEAVSAAVEAARGSGPVLRRLAAILKAIADCNEARPAKHRRLQDLVALAVRQNWTVVLTYDDRIRGLVRPIIGIGQARGELQGGSPMALTCCLLEAMDIHLNPSRVGAATLRPSFDEMLRFCTGALRRTPLPQPAGTTAPVQLKAAG</sequence>
<evidence type="ECO:0000256" key="3">
    <source>
        <dbReference type="ARBA" id="ARBA00023163"/>
    </source>
</evidence>
<evidence type="ECO:0000313" key="6">
    <source>
        <dbReference type="EMBL" id="RXG85247.1"/>
    </source>
</evidence>